<evidence type="ECO:0000256" key="5">
    <source>
        <dbReference type="ARBA" id="ARBA00022692"/>
    </source>
</evidence>
<evidence type="ECO:0000313" key="13">
    <source>
        <dbReference type="Proteomes" id="UP001501490"/>
    </source>
</evidence>
<reference evidence="13" key="1">
    <citation type="journal article" date="2019" name="Int. J. Syst. Evol. Microbiol.">
        <title>The Global Catalogue of Microorganisms (GCM) 10K type strain sequencing project: providing services to taxonomists for standard genome sequencing and annotation.</title>
        <authorList>
            <consortium name="The Broad Institute Genomics Platform"/>
            <consortium name="The Broad Institute Genome Sequencing Center for Infectious Disease"/>
            <person name="Wu L."/>
            <person name="Ma J."/>
        </authorList>
    </citation>
    <scope>NUCLEOTIDE SEQUENCE [LARGE SCALE GENOMIC DNA]</scope>
    <source>
        <strain evidence="13">JCM 16929</strain>
    </source>
</reference>
<gene>
    <name evidence="12" type="primary">yajC</name>
    <name evidence="12" type="ORF">GCM10022236_03810</name>
</gene>
<evidence type="ECO:0000256" key="10">
    <source>
        <dbReference type="SAM" id="MobiDB-lite"/>
    </source>
</evidence>
<dbReference type="Pfam" id="PF02699">
    <property type="entry name" value="YajC"/>
    <property type="match status" value="1"/>
</dbReference>
<dbReference type="PANTHER" id="PTHR33909">
    <property type="entry name" value="SEC TRANSLOCON ACCESSORY COMPLEX SUBUNIT YAJC"/>
    <property type="match status" value="1"/>
</dbReference>
<dbReference type="RefSeq" id="WP_344801379.1">
    <property type="nucleotide sequence ID" value="NZ_BAABAB010000003.1"/>
</dbReference>
<keyword evidence="13" id="KW-1185">Reference proteome</keyword>
<dbReference type="InterPro" id="IPR003849">
    <property type="entry name" value="Preprotein_translocase_YajC"/>
</dbReference>
<feature type="compositionally biased region" description="Polar residues" evidence="10">
    <location>
        <begin position="135"/>
        <end position="148"/>
    </location>
</feature>
<sequence>MSQQSLTTFALIALMAVAFYFLILRPQKKRQQQQQKTMSSITPGARVMTGSGLFGTVVSVGEKQIVIEISPGVNLTLLKPAVSRVVGPEDEDGPQGIEPELHYEPEASELDLPPTHATDVRTEDLGPSATDVTPGRSQSQGNDPSSKE</sequence>
<accession>A0ABP6ZDE2</accession>
<evidence type="ECO:0000256" key="11">
    <source>
        <dbReference type="SAM" id="Phobius"/>
    </source>
</evidence>
<evidence type="ECO:0000256" key="7">
    <source>
        <dbReference type="ARBA" id="ARBA00022989"/>
    </source>
</evidence>
<name>A0ABP6ZDE2_9ACTN</name>
<feature type="transmembrane region" description="Helical" evidence="11">
    <location>
        <begin position="6"/>
        <end position="24"/>
    </location>
</feature>
<dbReference type="SMART" id="SM01323">
    <property type="entry name" value="YajC"/>
    <property type="match status" value="1"/>
</dbReference>
<keyword evidence="7 11" id="KW-1133">Transmembrane helix</keyword>
<keyword evidence="8" id="KW-0811">Translocation</keyword>
<evidence type="ECO:0000256" key="3">
    <source>
        <dbReference type="ARBA" id="ARBA00022448"/>
    </source>
</evidence>
<keyword evidence="5 11" id="KW-0812">Transmembrane</keyword>
<dbReference type="PRINTS" id="PR01853">
    <property type="entry name" value="YAJCTRNLCASE"/>
</dbReference>
<dbReference type="NCBIfam" id="TIGR00739">
    <property type="entry name" value="yajC"/>
    <property type="match status" value="1"/>
</dbReference>
<keyword evidence="4" id="KW-1003">Cell membrane</keyword>
<dbReference type="EMBL" id="BAABAB010000003">
    <property type="protein sequence ID" value="GAA3605152.1"/>
    <property type="molecule type" value="Genomic_DNA"/>
</dbReference>
<evidence type="ECO:0000256" key="1">
    <source>
        <dbReference type="ARBA" id="ARBA00004162"/>
    </source>
</evidence>
<evidence type="ECO:0000313" key="12">
    <source>
        <dbReference type="EMBL" id="GAA3605152.1"/>
    </source>
</evidence>
<dbReference type="Proteomes" id="UP001501490">
    <property type="component" value="Unassembled WGS sequence"/>
</dbReference>
<evidence type="ECO:0000256" key="6">
    <source>
        <dbReference type="ARBA" id="ARBA00022927"/>
    </source>
</evidence>
<comment type="subcellular location">
    <subcellularLocation>
        <location evidence="1">Cell membrane</location>
        <topology evidence="1">Single-pass membrane protein</topology>
    </subcellularLocation>
</comment>
<evidence type="ECO:0000256" key="2">
    <source>
        <dbReference type="ARBA" id="ARBA00006742"/>
    </source>
</evidence>
<proteinExistence type="inferred from homology"/>
<protein>
    <submittedName>
        <fullName evidence="12">Preprotein translocase subunit YajC</fullName>
    </submittedName>
</protein>
<feature type="region of interest" description="Disordered" evidence="10">
    <location>
        <begin position="85"/>
        <end position="148"/>
    </location>
</feature>
<evidence type="ECO:0000256" key="9">
    <source>
        <dbReference type="ARBA" id="ARBA00023136"/>
    </source>
</evidence>
<dbReference type="PANTHER" id="PTHR33909:SF1">
    <property type="entry name" value="SEC TRANSLOCON ACCESSORY COMPLEX SUBUNIT YAJC"/>
    <property type="match status" value="1"/>
</dbReference>
<organism evidence="12 13">
    <name type="scientific">Microlunatus ginsengisoli</name>
    <dbReference type="NCBI Taxonomy" id="363863"/>
    <lineage>
        <taxon>Bacteria</taxon>
        <taxon>Bacillati</taxon>
        <taxon>Actinomycetota</taxon>
        <taxon>Actinomycetes</taxon>
        <taxon>Propionibacteriales</taxon>
        <taxon>Propionibacteriaceae</taxon>
        <taxon>Microlunatus</taxon>
    </lineage>
</organism>
<comment type="caution">
    <text evidence="12">The sequence shown here is derived from an EMBL/GenBank/DDBJ whole genome shotgun (WGS) entry which is preliminary data.</text>
</comment>
<evidence type="ECO:0000256" key="8">
    <source>
        <dbReference type="ARBA" id="ARBA00023010"/>
    </source>
</evidence>
<keyword evidence="6" id="KW-0653">Protein transport</keyword>
<keyword evidence="3" id="KW-0813">Transport</keyword>
<keyword evidence="9 11" id="KW-0472">Membrane</keyword>
<comment type="similarity">
    <text evidence="2">Belongs to the YajC family.</text>
</comment>
<evidence type="ECO:0000256" key="4">
    <source>
        <dbReference type="ARBA" id="ARBA00022475"/>
    </source>
</evidence>